<dbReference type="PANTHER" id="PTHR34990">
    <property type="entry name" value="UDP-2,3-DIACYLGLUCOSAMINE HYDROLASE-RELATED"/>
    <property type="match status" value="1"/>
</dbReference>
<dbReference type="PANTHER" id="PTHR34990:SF2">
    <property type="entry name" value="BLL8164 PROTEIN"/>
    <property type="match status" value="1"/>
</dbReference>
<keyword evidence="1" id="KW-1003">Cell membrane</keyword>
<protein>
    <submittedName>
        <fullName evidence="7">UDP-2,3-diacylglucosamine diphosphatase</fullName>
    </submittedName>
</protein>
<dbReference type="CDD" id="cd07398">
    <property type="entry name" value="MPP_YbbF-LpxH"/>
    <property type="match status" value="1"/>
</dbReference>
<reference evidence="7 8" key="1">
    <citation type="submission" date="2020-10" db="EMBL/GenBank/DDBJ databases">
        <title>Aquamicrobium zhengzhouensis sp. nov., a exopolysaccharide producing bacterium isolated from farmland soil.</title>
        <authorList>
            <person name="Wang X."/>
        </authorList>
    </citation>
    <scope>NUCLEOTIDE SEQUENCE [LARGE SCALE GENOMIC DNA]</scope>
    <source>
        <strain evidence="8">cd-1</strain>
    </source>
</reference>
<dbReference type="InterPro" id="IPR029052">
    <property type="entry name" value="Metallo-depent_PP-like"/>
</dbReference>
<dbReference type="InterPro" id="IPR004843">
    <property type="entry name" value="Calcineurin-like_PHP"/>
</dbReference>
<dbReference type="EMBL" id="JADGMQ010000012">
    <property type="protein sequence ID" value="MBI1621981.1"/>
    <property type="molecule type" value="Genomic_DNA"/>
</dbReference>
<evidence type="ECO:0000256" key="1">
    <source>
        <dbReference type="ARBA" id="ARBA00022475"/>
    </source>
</evidence>
<dbReference type="SUPFAM" id="SSF56300">
    <property type="entry name" value="Metallo-dependent phosphatases"/>
    <property type="match status" value="1"/>
</dbReference>
<evidence type="ECO:0000256" key="4">
    <source>
        <dbReference type="ARBA" id="ARBA00023136"/>
    </source>
</evidence>
<keyword evidence="3" id="KW-0479">Metal-binding</keyword>
<evidence type="ECO:0000256" key="2">
    <source>
        <dbReference type="ARBA" id="ARBA00022519"/>
    </source>
</evidence>
<gene>
    <name evidence="7" type="ORF">IOD40_15070</name>
</gene>
<evidence type="ECO:0000256" key="5">
    <source>
        <dbReference type="ARBA" id="ARBA00023211"/>
    </source>
</evidence>
<keyword evidence="5" id="KW-0464">Manganese</keyword>
<dbReference type="Proteomes" id="UP000601789">
    <property type="component" value="Unassembled WGS sequence"/>
</dbReference>
<dbReference type="InterPro" id="IPR043461">
    <property type="entry name" value="LpxH-like"/>
</dbReference>
<dbReference type="Pfam" id="PF00149">
    <property type="entry name" value="Metallophos"/>
    <property type="match status" value="1"/>
</dbReference>
<feature type="domain" description="Calcineurin-like phosphoesterase" evidence="6">
    <location>
        <begin position="19"/>
        <end position="218"/>
    </location>
</feature>
<name>A0ABS0SFE4_9HYPH</name>
<evidence type="ECO:0000256" key="3">
    <source>
        <dbReference type="ARBA" id="ARBA00022723"/>
    </source>
</evidence>
<evidence type="ECO:0000313" key="7">
    <source>
        <dbReference type="EMBL" id="MBI1621981.1"/>
    </source>
</evidence>
<accession>A0ABS0SFE4</accession>
<keyword evidence="2" id="KW-0997">Cell inner membrane</keyword>
<sequence length="279" mass="31543">MKQRYYTDTGSEPKARRYRALFLSDVHLGTRGAQADALIEFLRFHDAEIIYLVGDIVDGWRLRQGWYWPQSHNDVVQKLLRKGRKGARIIYVPGNHDEFLRDFYGTHLGGIEVCETAIHESSDGKKYLVIHGDVFDVVVRHARWLALLGDWAYVTALGISTYLNLIRRKMGLTYWSLSAWAKLKVKNAVNFIGSFEEALASEAERRGVDGVICGHIHHAAKRVIGDCIYINTGDWVESCTAVVEHDDGTMEVIDWSMQSRALNAGRPVTPVLQGRNEAA</sequence>
<comment type="caution">
    <text evidence="7">The sequence shown here is derived from an EMBL/GenBank/DDBJ whole genome shotgun (WGS) entry which is preliminary data.</text>
</comment>
<organism evidence="7 8">
    <name type="scientific">Aquamicrobium zhengzhouense</name>
    <dbReference type="NCBI Taxonomy" id="2781738"/>
    <lineage>
        <taxon>Bacteria</taxon>
        <taxon>Pseudomonadati</taxon>
        <taxon>Pseudomonadota</taxon>
        <taxon>Alphaproteobacteria</taxon>
        <taxon>Hyphomicrobiales</taxon>
        <taxon>Phyllobacteriaceae</taxon>
        <taxon>Aquamicrobium</taxon>
    </lineage>
</organism>
<proteinExistence type="predicted"/>
<evidence type="ECO:0000313" key="8">
    <source>
        <dbReference type="Proteomes" id="UP000601789"/>
    </source>
</evidence>
<keyword evidence="8" id="KW-1185">Reference proteome</keyword>
<dbReference type="Gene3D" id="3.60.21.10">
    <property type="match status" value="1"/>
</dbReference>
<evidence type="ECO:0000259" key="6">
    <source>
        <dbReference type="Pfam" id="PF00149"/>
    </source>
</evidence>
<keyword evidence="4" id="KW-0472">Membrane</keyword>
<dbReference type="RefSeq" id="WP_198477520.1">
    <property type="nucleotide sequence ID" value="NZ_JADGMQ010000012.1"/>
</dbReference>